<dbReference type="Pfam" id="PF08209">
    <property type="entry name" value="Sgf11"/>
    <property type="match status" value="1"/>
</dbReference>
<evidence type="ECO:0000256" key="5">
    <source>
        <dbReference type="ARBA" id="ARBA00022853"/>
    </source>
</evidence>
<evidence type="ECO:0000313" key="13">
    <source>
        <dbReference type="Proteomes" id="UP000094236"/>
    </source>
</evidence>
<evidence type="ECO:0000256" key="3">
    <source>
        <dbReference type="ARBA" id="ARBA00022771"/>
    </source>
</evidence>
<comment type="subunit">
    <text evidence="10">Component of the 1.8 MDa SAGA transcription coactivator-HAT complex. SAGA is built of 5 distinct domains with specialized functions. Within the SAGA complex, SUS1, SGF11, SGF73 and UBP8 form an additional subcomplex of SAGA called the DUB module (deubiquitination module). Interacts directly with SGF73, SUS1 and UBP8.</text>
</comment>
<evidence type="ECO:0000313" key="12">
    <source>
        <dbReference type="EMBL" id="ODV93492.1"/>
    </source>
</evidence>
<evidence type="ECO:0000256" key="11">
    <source>
        <dbReference type="SAM" id="MobiDB-lite"/>
    </source>
</evidence>
<dbReference type="InterPro" id="IPR013246">
    <property type="entry name" value="SAGA_su_Sgf11"/>
</dbReference>
<name>A0A1E4TP51_PACTA</name>
<evidence type="ECO:0000256" key="2">
    <source>
        <dbReference type="ARBA" id="ARBA00022723"/>
    </source>
</evidence>
<comment type="function">
    <text evidence="10">Functions as component of the transcription regulatory histone acetylation (HAT) complex SAGA. At the promoters, SAGA is required for recruitment of the basal transcription machinery. It influences RNA polymerase II transcriptional activity through different activities such as TBP interaction and promoter selectivity, interaction with transcription activators, and chromatin modification through histone acetylation and deubiquitination. SAGA acetylates nucleosomal histone H3 to some extent (to form H3K9ac, H3K14ac, H3K18ac and H3K23ac). SAGA interacts with DNA via upstream activating sequences (UASs). Involved in transcriptional regulation of a subset of SAGA-regulated genes. Within the SAGA complex, participates in a subcomplex, that specifically deubiquitinates histones H2B.</text>
</comment>
<dbReference type="EMBL" id="KV454018">
    <property type="protein sequence ID" value="ODV93492.1"/>
    <property type="molecule type" value="Genomic_DNA"/>
</dbReference>
<dbReference type="GO" id="GO:0008270">
    <property type="term" value="F:zinc ion binding"/>
    <property type="evidence" value="ECO:0007669"/>
    <property type="project" value="UniProtKB-KW"/>
</dbReference>
<dbReference type="GO" id="GO:0006325">
    <property type="term" value="P:chromatin organization"/>
    <property type="evidence" value="ECO:0007669"/>
    <property type="project" value="UniProtKB-KW"/>
</dbReference>
<feature type="region of interest" description="Disordered" evidence="11">
    <location>
        <begin position="58"/>
        <end position="93"/>
    </location>
</feature>
<keyword evidence="2" id="KW-0479">Metal-binding</keyword>
<dbReference type="OrthoDB" id="4096398at2759"/>
<dbReference type="Gene3D" id="3.30.160.60">
    <property type="entry name" value="Classic Zinc Finger"/>
    <property type="match status" value="1"/>
</dbReference>
<keyword evidence="5" id="KW-0156">Chromatin regulator</keyword>
<feature type="compositionally biased region" description="Polar residues" evidence="11">
    <location>
        <begin position="76"/>
        <end position="86"/>
    </location>
</feature>
<comment type="subcellular location">
    <subcellularLocation>
        <location evidence="1 10">Nucleus</location>
    </subcellularLocation>
</comment>
<dbReference type="GO" id="GO:0005634">
    <property type="term" value="C:nucleus"/>
    <property type="evidence" value="ECO:0007669"/>
    <property type="project" value="UniProtKB-SubCell"/>
</dbReference>
<dbReference type="Proteomes" id="UP000094236">
    <property type="component" value="Unassembled WGS sequence"/>
</dbReference>
<evidence type="ECO:0000256" key="6">
    <source>
        <dbReference type="ARBA" id="ARBA00023015"/>
    </source>
</evidence>
<proteinExistence type="inferred from homology"/>
<evidence type="ECO:0000256" key="8">
    <source>
        <dbReference type="ARBA" id="ARBA00023163"/>
    </source>
</evidence>
<organism evidence="12 13">
    <name type="scientific">Pachysolen tannophilus NRRL Y-2460</name>
    <dbReference type="NCBI Taxonomy" id="669874"/>
    <lineage>
        <taxon>Eukaryota</taxon>
        <taxon>Fungi</taxon>
        <taxon>Dikarya</taxon>
        <taxon>Ascomycota</taxon>
        <taxon>Saccharomycotina</taxon>
        <taxon>Pichiomycetes</taxon>
        <taxon>Pachysolenaceae</taxon>
        <taxon>Pachysolen</taxon>
    </lineage>
</organism>
<keyword evidence="3" id="KW-0863">Zinc-finger</keyword>
<keyword evidence="8" id="KW-0804">Transcription</keyword>
<keyword evidence="7 10" id="KW-0010">Activator</keyword>
<dbReference type="GO" id="GO:0070461">
    <property type="term" value="C:SAGA-type complex"/>
    <property type="evidence" value="ECO:0007669"/>
    <property type="project" value="UniProtKB-ARBA"/>
</dbReference>
<accession>A0A1E4TP51</accession>
<evidence type="ECO:0000256" key="4">
    <source>
        <dbReference type="ARBA" id="ARBA00022833"/>
    </source>
</evidence>
<evidence type="ECO:0000256" key="7">
    <source>
        <dbReference type="ARBA" id="ARBA00023159"/>
    </source>
</evidence>
<keyword evidence="4" id="KW-0862">Zinc</keyword>
<sequence length="128" mass="13922">MSGVTTYQSISVSLLEDLLEPIINEIVLESLNNEQILRIKYGNLSNRWDIYNNNTTSFNTTENNGTGNGSTNGNTLAGSANGTPGPSNSNSSSNNNIEYFQCLNCDRRIAGSRFAAHIDKCLGGRTRK</sequence>
<dbReference type="STRING" id="669874.A0A1E4TP51"/>
<keyword evidence="13" id="KW-1185">Reference proteome</keyword>
<reference evidence="13" key="1">
    <citation type="submission" date="2016-05" db="EMBL/GenBank/DDBJ databases">
        <title>Comparative genomics of biotechnologically important yeasts.</title>
        <authorList>
            <consortium name="DOE Joint Genome Institute"/>
            <person name="Riley R."/>
            <person name="Haridas S."/>
            <person name="Wolfe K.H."/>
            <person name="Lopes M.R."/>
            <person name="Hittinger C.T."/>
            <person name="Goker M."/>
            <person name="Salamov A."/>
            <person name="Wisecaver J."/>
            <person name="Long T.M."/>
            <person name="Aerts A.L."/>
            <person name="Barry K."/>
            <person name="Choi C."/>
            <person name="Clum A."/>
            <person name="Coughlan A.Y."/>
            <person name="Deshpande S."/>
            <person name="Douglass A.P."/>
            <person name="Hanson S.J."/>
            <person name="Klenk H.-P."/>
            <person name="Labutti K."/>
            <person name="Lapidus A."/>
            <person name="Lindquist E."/>
            <person name="Lipzen A."/>
            <person name="Meier-Kolthoff J.P."/>
            <person name="Ohm R.A."/>
            <person name="Otillar R.P."/>
            <person name="Pangilinan J."/>
            <person name="Peng Y."/>
            <person name="Rokas A."/>
            <person name="Rosa C.A."/>
            <person name="Scheuner C."/>
            <person name="Sibirny A.A."/>
            <person name="Slot J.C."/>
            <person name="Stielow J.B."/>
            <person name="Sun H."/>
            <person name="Kurtzman C.P."/>
            <person name="Blackwell M."/>
            <person name="Grigoriev I.V."/>
            <person name="Jeffries T.W."/>
        </authorList>
    </citation>
    <scope>NUCLEOTIDE SEQUENCE [LARGE SCALE GENOMIC DNA]</scope>
    <source>
        <strain evidence="13">NRRL Y-2460</strain>
    </source>
</reference>
<evidence type="ECO:0000256" key="9">
    <source>
        <dbReference type="ARBA" id="ARBA00023242"/>
    </source>
</evidence>
<keyword evidence="6" id="KW-0805">Transcription regulation</keyword>
<dbReference type="AlphaFoldDB" id="A0A1E4TP51"/>
<evidence type="ECO:0000256" key="10">
    <source>
        <dbReference type="RuleBase" id="RU261113"/>
    </source>
</evidence>
<feature type="compositionally biased region" description="Low complexity" evidence="11">
    <location>
        <begin position="58"/>
        <end position="75"/>
    </location>
</feature>
<evidence type="ECO:0000256" key="1">
    <source>
        <dbReference type="ARBA" id="ARBA00004123"/>
    </source>
</evidence>
<keyword evidence="9" id="KW-0539">Nucleus</keyword>
<comment type="similarity">
    <text evidence="10">Belongs to the SGF11 family.</text>
</comment>
<gene>
    <name evidence="12" type="ORF">PACTADRAFT_52068</name>
</gene>
<protein>
    <recommendedName>
        <fullName evidence="10">SAGA-associated factor 11</fullName>
    </recommendedName>
</protein>